<dbReference type="CDD" id="cd01392">
    <property type="entry name" value="HTH_LacI"/>
    <property type="match status" value="1"/>
</dbReference>
<dbReference type="SMART" id="SM00354">
    <property type="entry name" value="HTH_LACI"/>
    <property type="match status" value="1"/>
</dbReference>
<feature type="domain" description="HTH lacI-type" evidence="4">
    <location>
        <begin position="8"/>
        <end position="62"/>
    </location>
</feature>
<dbReference type="GO" id="GO:0003700">
    <property type="term" value="F:DNA-binding transcription factor activity"/>
    <property type="evidence" value="ECO:0007669"/>
    <property type="project" value="TreeGrafter"/>
</dbReference>
<dbReference type="Pfam" id="PF13377">
    <property type="entry name" value="Peripla_BP_3"/>
    <property type="match status" value="1"/>
</dbReference>
<keyword evidence="3" id="KW-0804">Transcription</keyword>
<name>A0A9D1YMS8_9FIRM</name>
<dbReference type="EMBL" id="DXDD01000010">
    <property type="protein sequence ID" value="HIY59254.1"/>
    <property type="molecule type" value="Genomic_DNA"/>
</dbReference>
<evidence type="ECO:0000259" key="4">
    <source>
        <dbReference type="PROSITE" id="PS50932"/>
    </source>
</evidence>
<evidence type="ECO:0000256" key="1">
    <source>
        <dbReference type="ARBA" id="ARBA00023015"/>
    </source>
</evidence>
<reference evidence="5" key="1">
    <citation type="journal article" date="2021" name="PeerJ">
        <title>Extensive microbial diversity within the chicken gut microbiome revealed by metagenomics and culture.</title>
        <authorList>
            <person name="Gilroy R."/>
            <person name="Ravi A."/>
            <person name="Getino M."/>
            <person name="Pursley I."/>
            <person name="Horton D.L."/>
            <person name="Alikhan N.F."/>
            <person name="Baker D."/>
            <person name="Gharbi K."/>
            <person name="Hall N."/>
            <person name="Watson M."/>
            <person name="Adriaenssens E.M."/>
            <person name="Foster-Nyarko E."/>
            <person name="Jarju S."/>
            <person name="Secka A."/>
            <person name="Antonio M."/>
            <person name="Oren A."/>
            <person name="Chaudhuri R.R."/>
            <person name="La Ragione R."/>
            <person name="Hildebrand F."/>
            <person name="Pallen M.J."/>
        </authorList>
    </citation>
    <scope>NUCLEOTIDE SEQUENCE</scope>
    <source>
        <strain evidence="5">ChiSxjej3B15-24422</strain>
    </source>
</reference>
<evidence type="ECO:0000256" key="3">
    <source>
        <dbReference type="ARBA" id="ARBA00023163"/>
    </source>
</evidence>
<dbReference type="Proteomes" id="UP000824007">
    <property type="component" value="Unassembled WGS sequence"/>
</dbReference>
<dbReference type="SUPFAM" id="SSF47413">
    <property type="entry name" value="lambda repressor-like DNA-binding domains"/>
    <property type="match status" value="1"/>
</dbReference>
<dbReference type="InterPro" id="IPR000843">
    <property type="entry name" value="HTH_LacI"/>
</dbReference>
<dbReference type="Gene3D" id="3.40.50.2300">
    <property type="match status" value="2"/>
</dbReference>
<dbReference type="GO" id="GO:0000976">
    <property type="term" value="F:transcription cis-regulatory region binding"/>
    <property type="evidence" value="ECO:0007669"/>
    <property type="project" value="TreeGrafter"/>
</dbReference>
<dbReference type="PROSITE" id="PS50932">
    <property type="entry name" value="HTH_LACI_2"/>
    <property type="match status" value="1"/>
</dbReference>
<accession>A0A9D1YMS8</accession>
<dbReference type="PANTHER" id="PTHR30146">
    <property type="entry name" value="LACI-RELATED TRANSCRIPTIONAL REPRESSOR"/>
    <property type="match status" value="1"/>
</dbReference>
<keyword evidence="2" id="KW-0238">DNA-binding</keyword>
<dbReference type="PANTHER" id="PTHR30146:SF109">
    <property type="entry name" value="HTH-TYPE TRANSCRIPTIONAL REGULATOR GALS"/>
    <property type="match status" value="1"/>
</dbReference>
<evidence type="ECO:0000313" key="6">
    <source>
        <dbReference type="Proteomes" id="UP000824007"/>
    </source>
</evidence>
<organism evidence="5 6">
    <name type="scientific">Candidatus Eisenbergiella pullistercoris</name>
    <dbReference type="NCBI Taxonomy" id="2838555"/>
    <lineage>
        <taxon>Bacteria</taxon>
        <taxon>Bacillati</taxon>
        <taxon>Bacillota</taxon>
        <taxon>Clostridia</taxon>
        <taxon>Lachnospirales</taxon>
        <taxon>Lachnospiraceae</taxon>
        <taxon>Eisenbergiella</taxon>
    </lineage>
</organism>
<dbReference type="InterPro" id="IPR010982">
    <property type="entry name" value="Lambda_DNA-bd_dom_sf"/>
</dbReference>
<keyword evidence="1" id="KW-0805">Transcription regulation</keyword>
<dbReference type="InterPro" id="IPR028082">
    <property type="entry name" value="Peripla_BP_I"/>
</dbReference>
<protein>
    <submittedName>
        <fullName evidence="5">LacI family transcriptional regulator</fullName>
    </submittedName>
</protein>
<dbReference type="CDD" id="cd06267">
    <property type="entry name" value="PBP1_LacI_sugar_binding-like"/>
    <property type="match status" value="1"/>
</dbReference>
<gene>
    <name evidence="5" type="ORF">H9831_01020</name>
</gene>
<dbReference type="SUPFAM" id="SSF53822">
    <property type="entry name" value="Periplasmic binding protein-like I"/>
    <property type="match status" value="1"/>
</dbReference>
<sequence>MGQKSTRVTRKDIAREAGVSETIVSYVMNNNRYVDKEKKKRVLEAVSRLGYRPNPIARALKGKKLNHIIFITDQITEHFSLLLGELEKNAYDLGYIISLCESRNTPQFVSDIISRCYDGVIVSSISFSIESIRQLIDADIPVVLLVNRDYHEVHGAAKIDTGLYEGAVKSVRYLSGAGCRNIIYIDRYSRSGHFSTMNDLRYRGFVEEMKRLGLSDAPEENVVTGCCSREEVALQTGRCLESRPVDAILGRNDELACIAMQAAQRLGYRIPEEIRVIGFDNSSLSQFCTPPITTMEIQRSAVAKEAVEMLQSMIESRAVPPSAAFSTRLIERESTGGSP</sequence>
<proteinExistence type="predicted"/>
<dbReference type="Pfam" id="PF00356">
    <property type="entry name" value="LacI"/>
    <property type="match status" value="1"/>
</dbReference>
<dbReference type="InterPro" id="IPR046335">
    <property type="entry name" value="LacI/GalR-like_sensor"/>
</dbReference>
<evidence type="ECO:0000256" key="2">
    <source>
        <dbReference type="ARBA" id="ARBA00023125"/>
    </source>
</evidence>
<evidence type="ECO:0000313" key="5">
    <source>
        <dbReference type="EMBL" id="HIY59254.1"/>
    </source>
</evidence>
<dbReference type="Gene3D" id="1.10.260.40">
    <property type="entry name" value="lambda repressor-like DNA-binding domains"/>
    <property type="match status" value="1"/>
</dbReference>
<dbReference type="AlphaFoldDB" id="A0A9D1YMS8"/>
<reference evidence="5" key="2">
    <citation type="submission" date="2021-04" db="EMBL/GenBank/DDBJ databases">
        <authorList>
            <person name="Gilroy R."/>
        </authorList>
    </citation>
    <scope>NUCLEOTIDE SEQUENCE</scope>
    <source>
        <strain evidence="5">ChiSxjej3B15-24422</strain>
    </source>
</reference>
<comment type="caution">
    <text evidence="5">The sequence shown here is derived from an EMBL/GenBank/DDBJ whole genome shotgun (WGS) entry which is preliminary data.</text>
</comment>